<evidence type="ECO:0000313" key="2">
    <source>
        <dbReference type="Proteomes" id="UP000031166"/>
    </source>
</evidence>
<gene>
    <name evidence="1" type="ORF">RM53_16030</name>
</gene>
<accession>A0A0B4CPT0</accession>
<dbReference type="Proteomes" id="UP000031166">
    <property type="component" value="Unassembled WGS sequence"/>
</dbReference>
<protein>
    <submittedName>
        <fullName evidence="1">Uncharacterized protein</fullName>
    </submittedName>
</protein>
<dbReference type="STRING" id="172043.RM53_16030"/>
<reference evidence="1 2" key="1">
    <citation type="submission" date="2014-12" db="EMBL/GenBank/DDBJ databases">
        <title>Genome sequencing of Brevundimonas nasdae TPW30.</title>
        <authorList>
            <person name="Tan P.W."/>
            <person name="Chan K.-G."/>
        </authorList>
    </citation>
    <scope>NUCLEOTIDE SEQUENCE [LARGE SCALE GENOMIC DNA]</scope>
    <source>
        <strain evidence="1 2">TPW30</strain>
    </source>
</reference>
<comment type="caution">
    <text evidence="1">The sequence shown here is derived from an EMBL/GenBank/DDBJ whole genome shotgun (WGS) entry which is preliminary data.</text>
</comment>
<proteinExistence type="predicted"/>
<dbReference type="EMBL" id="JWSY01000049">
    <property type="protein sequence ID" value="KIC54095.1"/>
    <property type="molecule type" value="Genomic_DNA"/>
</dbReference>
<sequence>MAEALDAHSVPYRLDQGHDGWMFSVLPRDWIFVRTIAAEAGFGIEPFECEAEADHFSGAAVAGFRAAR</sequence>
<dbReference type="AlphaFoldDB" id="A0A0B4CPT0"/>
<name>A0A0B4CPT0_9CAUL</name>
<organism evidence="1 2">
    <name type="scientific">Brevundimonas nasdae</name>
    <dbReference type="NCBI Taxonomy" id="172043"/>
    <lineage>
        <taxon>Bacteria</taxon>
        <taxon>Pseudomonadati</taxon>
        <taxon>Pseudomonadota</taxon>
        <taxon>Alphaproteobacteria</taxon>
        <taxon>Caulobacterales</taxon>
        <taxon>Caulobacteraceae</taxon>
        <taxon>Brevundimonas</taxon>
    </lineage>
</organism>
<evidence type="ECO:0000313" key="1">
    <source>
        <dbReference type="EMBL" id="KIC54095.1"/>
    </source>
</evidence>